<accession>A0A502F346</accession>
<dbReference type="InterPro" id="IPR029044">
    <property type="entry name" value="Nucleotide-diphossugar_trans"/>
</dbReference>
<organism evidence="2 3">
    <name type="scientific">Muricoccus nepalensis</name>
    <dbReference type="NCBI Taxonomy" id="1854500"/>
    <lineage>
        <taxon>Bacteria</taxon>
        <taxon>Pseudomonadati</taxon>
        <taxon>Pseudomonadota</taxon>
        <taxon>Alphaproteobacteria</taxon>
        <taxon>Acetobacterales</taxon>
        <taxon>Roseomonadaceae</taxon>
        <taxon>Muricoccus</taxon>
    </lineage>
</organism>
<dbReference type="Pfam" id="PF00535">
    <property type="entry name" value="Glycos_transf_2"/>
    <property type="match status" value="1"/>
</dbReference>
<reference evidence="2 3" key="1">
    <citation type="journal article" date="2019" name="Environ. Microbiol.">
        <title>Species interactions and distinct microbial communities in high Arctic permafrost affected cryosols are associated with the CH4 and CO2 gas fluxes.</title>
        <authorList>
            <person name="Altshuler I."/>
            <person name="Hamel J."/>
            <person name="Turney S."/>
            <person name="Magnuson E."/>
            <person name="Levesque R."/>
            <person name="Greer C."/>
            <person name="Whyte L.G."/>
        </authorList>
    </citation>
    <scope>NUCLEOTIDE SEQUENCE [LARGE SCALE GENOMIC DNA]</scope>
    <source>
        <strain evidence="2 3">S9.3B</strain>
    </source>
</reference>
<comment type="caution">
    <text evidence="2">The sequence shown here is derived from an EMBL/GenBank/DDBJ whole genome shotgun (WGS) entry which is preliminary data.</text>
</comment>
<evidence type="ECO:0000259" key="1">
    <source>
        <dbReference type="Pfam" id="PF00535"/>
    </source>
</evidence>
<keyword evidence="3" id="KW-1185">Reference proteome</keyword>
<dbReference type="OrthoDB" id="6116224at2"/>
<gene>
    <name evidence="2" type="ORF">EAH89_27550</name>
</gene>
<dbReference type="AlphaFoldDB" id="A0A502F346"/>
<dbReference type="RefSeq" id="WP_140886930.1">
    <property type="nucleotide sequence ID" value="NZ_RCZP01000055.1"/>
</dbReference>
<keyword evidence="2" id="KW-0808">Transferase</keyword>
<protein>
    <submittedName>
        <fullName evidence="2">Glycosyltransferase</fullName>
    </submittedName>
</protein>
<dbReference type="InterPro" id="IPR050834">
    <property type="entry name" value="Glycosyltransf_2"/>
</dbReference>
<evidence type="ECO:0000313" key="3">
    <source>
        <dbReference type="Proteomes" id="UP000317078"/>
    </source>
</evidence>
<sequence>MTDRQSISVILCAYTLDRWDDLREAIASLRAQARAADEIILVIDHNEDLLARAAALFEGVRVVPNALGSGLSGGRNTGLALAGGDLIAFLDDDAVAAPDWLARFEAAFADPDVLGATGAVAPLWVGARPGWFPAEFLWTVGCTFPGAEALAGGEVRNVMGCSMIFRRSVPEAIGGFSHRLGRLKAGANLLSCEETEYCIRARAAFPRGRFVSAQDARVDHRVTAARMTFGYFLRRTHAEGISKAIVAALAARRGVLGTERSYVLRTLGAAVLRDAARGLLRLDRHSLARAGAILAGLGSASLGFLRGRAMLRAEGRPAAGATAPGLSGAAGS</sequence>
<dbReference type="GO" id="GO:0016740">
    <property type="term" value="F:transferase activity"/>
    <property type="evidence" value="ECO:0007669"/>
    <property type="project" value="UniProtKB-KW"/>
</dbReference>
<dbReference type="PANTHER" id="PTHR43685">
    <property type="entry name" value="GLYCOSYLTRANSFERASE"/>
    <property type="match status" value="1"/>
</dbReference>
<proteinExistence type="predicted"/>
<dbReference type="Proteomes" id="UP000317078">
    <property type="component" value="Unassembled WGS sequence"/>
</dbReference>
<name>A0A502F346_9PROT</name>
<evidence type="ECO:0000313" key="2">
    <source>
        <dbReference type="EMBL" id="TPG44257.1"/>
    </source>
</evidence>
<dbReference type="Gene3D" id="3.90.550.10">
    <property type="entry name" value="Spore Coat Polysaccharide Biosynthesis Protein SpsA, Chain A"/>
    <property type="match status" value="1"/>
</dbReference>
<feature type="domain" description="Glycosyltransferase 2-like" evidence="1">
    <location>
        <begin position="8"/>
        <end position="169"/>
    </location>
</feature>
<dbReference type="SUPFAM" id="SSF53448">
    <property type="entry name" value="Nucleotide-diphospho-sugar transferases"/>
    <property type="match status" value="1"/>
</dbReference>
<dbReference type="PANTHER" id="PTHR43685:SF3">
    <property type="entry name" value="SLR2126 PROTEIN"/>
    <property type="match status" value="1"/>
</dbReference>
<dbReference type="InterPro" id="IPR001173">
    <property type="entry name" value="Glyco_trans_2-like"/>
</dbReference>
<dbReference type="EMBL" id="RCZP01000055">
    <property type="protein sequence ID" value="TPG44257.1"/>
    <property type="molecule type" value="Genomic_DNA"/>
</dbReference>